<dbReference type="AlphaFoldDB" id="A0A0S2TGA9"/>
<keyword evidence="3" id="KW-1185">Reference proteome</keyword>
<name>A0A0S2TGA9_9GAMM</name>
<keyword evidence="1" id="KW-0812">Transmembrane</keyword>
<feature type="transmembrane region" description="Helical" evidence="1">
    <location>
        <begin position="53"/>
        <end position="82"/>
    </location>
</feature>
<proteinExistence type="predicted"/>
<organism evidence="2 3">
    <name type="scientific">Candidatus Tenderia electrophaga</name>
    <dbReference type="NCBI Taxonomy" id="1748243"/>
    <lineage>
        <taxon>Bacteria</taxon>
        <taxon>Pseudomonadati</taxon>
        <taxon>Pseudomonadota</taxon>
        <taxon>Gammaproteobacteria</taxon>
        <taxon>Candidatus Tenderiales</taxon>
        <taxon>Candidatus Tenderiaceae</taxon>
        <taxon>Candidatus Tenderia</taxon>
    </lineage>
</organism>
<keyword evidence="1" id="KW-0472">Membrane</keyword>
<dbReference type="EMBL" id="CP013099">
    <property type="protein sequence ID" value="ALP54165.1"/>
    <property type="molecule type" value="Genomic_DNA"/>
</dbReference>
<sequence length="93" mass="9895">MHLRTRSNIAALTGTCLAWLVIAAALLDAVENYGLIRLLLGSSGAGWPAVIQWLAAVKFTLVGLGLVYLVVGTGVLVAPRLLQKEQGDGQRRK</sequence>
<evidence type="ECO:0000313" key="2">
    <source>
        <dbReference type="EMBL" id="ALP54165.1"/>
    </source>
</evidence>
<gene>
    <name evidence="2" type="ORF">Tel_14035</name>
</gene>
<protein>
    <submittedName>
        <fullName evidence="2">Uncharacterized protein</fullName>
    </submittedName>
</protein>
<evidence type="ECO:0000313" key="3">
    <source>
        <dbReference type="Proteomes" id="UP000055136"/>
    </source>
</evidence>
<accession>A0A0S2TGA9</accession>
<dbReference type="Proteomes" id="UP000055136">
    <property type="component" value="Chromosome"/>
</dbReference>
<dbReference type="KEGG" id="tee:Tel_14035"/>
<evidence type="ECO:0000256" key="1">
    <source>
        <dbReference type="SAM" id="Phobius"/>
    </source>
</evidence>
<reference evidence="2" key="1">
    <citation type="submission" date="2015-10" db="EMBL/GenBank/DDBJ databases">
        <title>Description of Candidatus Tenderia electrophaga gen. nov, sp. nov., an Uncultivated Electroautotroph from a Biocathode Enrichment.</title>
        <authorList>
            <person name="Eddie B.J."/>
            <person name="Malanoski A.P."/>
            <person name="Wang Z."/>
            <person name="Hall R.J."/>
            <person name="Oh S.D."/>
            <person name="Heiner C."/>
            <person name="Lin B."/>
            <person name="Strycharz-Glaven S.M."/>
        </authorList>
    </citation>
    <scope>NUCLEOTIDE SEQUENCE [LARGE SCALE GENOMIC DNA]</scope>
    <source>
        <strain evidence="2">NRL1</strain>
    </source>
</reference>
<keyword evidence="1" id="KW-1133">Transmembrane helix</keyword>